<dbReference type="RefSeq" id="WP_136891727.1">
    <property type="nucleotide sequence ID" value="NZ_CP034413.3"/>
</dbReference>
<name>A0A4D7ATM3_9FIRM</name>
<dbReference type="InterPro" id="IPR013762">
    <property type="entry name" value="Integrase-like_cat_sf"/>
</dbReference>
<proteinExistence type="inferred from homology"/>
<dbReference type="EMBL" id="CP034413">
    <property type="protein sequence ID" value="QCI60808.1"/>
    <property type="molecule type" value="Genomic_DNA"/>
</dbReference>
<keyword evidence="3" id="KW-0229">DNA integration</keyword>
<accession>A0A4D7ATM3</accession>
<dbReference type="InterPro" id="IPR004107">
    <property type="entry name" value="Integrase_SAM-like_N"/>
</dbReference>
<dbReference type="KEGG" id="obj:EIO64_17650"/>
<dbReference type="GO" id="GO:0003677">
    <property type="term" value="F:DNA binding"/>
    <property type="evidence" value="ECO:0007669"/>
    <property type="project" value="UniProtKB-UniRule"/>
</dbReference>
<evidence type="ECO:0000256" key="2">
    <source>
        <dbReference type="ARBA" id="ARBA00008857"/>
    </source>
</evidence>
<dbReference type="Gene3D" id="1.10.150.130">
    <property type="match status" value="1"/>
</dbReference>
<evidence type="ECO:0000256" key="4">
    <source>
        <dbReference type="ARBA" id="ARBA00023125"/>
    </source>
</evidence>
<evidence type="ECO:0000313" key="9">
    <source>
        <dbReference type="EMBL" id="QCI60808.1"/>
    </source>
</evidence>
<dbReference type="InterPro" id="IPR050090">
    <property type="entry name" value="Tyrosine_recombinase_XerCD"/>
</dbReference>
<evidence type="ECO:0000313" key="10">
    <source>
        <dbReference type="Proteomes" id="UP000298642"/>
    </source>
</evidence>
<gene>
    <name evidence="9" type="ORF">EIO64_17650</name>
</gene>
<dbReference type="Pfam" id="PF02899">
    <property type="entry name" value="Phage_int_SAM_1"/>
    <property type="match status" value="1"/>
</dbReference>
<evidence type="ECO:0000259" key="8">
    <source>
        <dbReference type="PROSITE" id="PS51900"/>
    </source>
</evidence>
<dbReference type="InterPro" id="IPR002104">
    <property type="entry name" value="Integrase_catalytic"/>
</dbReference>
<protein>
    <submittedName>
        <fullName evidence="9">Site-specific integrase</fullName>
    </submittedName>
</protein>
<comment type="function">
    <text evidence="1">Site-specific tyrosine recombinase, which acts by catalyzing the cutting and rejoining of the recombining DNA molecules.</text>
</comment>
<dbReference type="Pfam" id="PF00589">
    <property type="entry name" value="Phage_integrase"/>
    <property type="match status" value="1"/>
</dbReference>
<feature type="domain" description="Tyr recombinase" evidence="7">
    <location>
        <begin position="102"/>
        <end position="275"/>
    </location>
</feature>
<dbReference type="InterPro" id="IPR011010">
    <property type="entry name" value="DNA_brk_join_enz"/>
</dbReference>
<keyword evidence="5" id="KW-0233">DNA recombination</keyword>
<reference evidence="10" key="1">
    <citation type="submission" date="2018-12" db="EMBL/GenBank/DDBJ databases">
        <title>Dusodibacter welbiota gen. nov., sp. nov., isolated from human faeces and emended description of the Oscillibacter genus.</title>
        <authorList>
            <person name="Le Roy T."/>
            <person name="Van der Smissen P."/>
            <person name="Delzenne N."/>
            <person name="Muccioli G."/>
            <person name="Collet J.F."/>
            <person name="Cani P.D."/>
        </authorList>
    </citation>
    <scope>NUCLEOTIDE SEQUENCE [LARGE SCALE GENOMIC DNA]</scope>
    <source>
        <strain evidence="10">J115</strain>
    </source>
</reference>
<sequence length="281" mass="32137">MSELTISSERLTAFAAHLRAEERSAGTIENYLRHIRAFAVWLDGSPVTKETAAAWKEHLLTQDYAPATVNAMLAALNGLFHFLGWDGCRVKFLRVQRRLFRDAGRELTRPEYERLMETARSRGQERLALLMETICATGIRVSEVQYITMEAAKRGRTDIFLKGKIRTILLPEKLCRKLLKYAQKHKTASGEIFLTRSGRSLSRRQIWAEMKQLCRYAGVEPGKVFPHNFRHLFATIFYRACKDIVRLADVLGHSSIETTRIYLTTSGAEHAQQLNRLGLIL</sequence>
<evidence type="ECO:0000256" key="1">
    <source>
        <dbReference type="ARBA" id="ARBA00003283"/>
    </source>
</evidence>
<dbReference type="PANTHER" id="PTHR30349">
    <property type="entry name" value="PHAGE INTEGRASE-RELATED"/>
    <property type="match status" value="1"/>
</dbReference>
<dbReference type="AlphaFoldDB" id="A0A4D7ATM3"/>
<dbReference type="PROSITE" id="PS51898">
    <property type="entry name" value="TYR_RECOMBINASE"/>
    <property type="match status" value="1"/>
</dbReference>
<evidence type="ECO:0000256" key="3">
    <source>
        <dbReference type="ARBA" id="ARBA00022908"/>
    </source>
</evidence>
<evidence type="ECO:0000259" key="7">
    <source>
        <dbReference type="PROSITE" id="PS51898"/>
    </source>
</evidence>
<organism evidence="9 10">
    <name type="scientific">Dysosmobacter welbionis</name>
    <dbReference type="NCBI Taxonomy" id="2093857"/>
    <lineage>
        <taxon>Bacteria</taxon>
        <taxon>Bacillati</taxon>
        <taxon>Bacillota</taxon>
        <taxon>Clostridia</taxon>
        <taxon>Eubacteriales</taxon>
        <taxon>Oscillospiraceae</taxon>
        <taxon>Dysosmobacter</taxon>
    </lineage>
</organism>
<dbReference type="PROSITE" id="PS51900">
    <property type="entry name" value="CB"/>
    <property type="match status" value="1"/>
</dbReference>
<keyword evidence="4 6" id="KW-0238">DNA-binding</keyword>
<feature type="domain" description="Core-binding (CB)" evidence="8">
    <location>
        <begin position="5"/>
        <end position="84"/>
    </location>
</feature>
<dbReference type="InterPro" id="IPR044068">
    <property type="entry name" value="CB"/>
</dbReference>
<dbReference type="Gene3D" id="1.10.443.10">
    <property type="entry name" value="Intergrase catalytic core"/>
    <property type="match status" value="1"/>
</dbReference>
<dbReference type="PANTHER" id="PTHR30349:SF89">
    <property type="entry name" value="INTEGRASE_RECOMBINASE"/>
    <property type="match status" value="1"/>
</dbReference>
<evidence type="ECO:0000256" key="6">
    <source>
        <dbReference type="PROSITE-ProRule" id="PRU01248"/>
    </source>
</evidence>
<dbReference type="SUPFAM" id="SSF56349">
    <property type="entry name" value="DNA breaking-rejoining enzymes"/>
    <property type="match status" value="1"/>
</dbReference>
<dbReference type="InterPro" id="IPR010998">
    <property type="entry name" value="Integrase_recombinase_N"/>
</dbReference>
<comment type="similarity">
    <text evidence="2">Belongs to the 'phage' integrase family.</text>
</comment>
<dbReference type="Proteomes" id="UP000298642">
    <property type="component" value="Chromosome"/>
</dbReference>
<evidence type="ECO:0000256" key="5">
    <source>
        <dbReference type="ARBA" id="ARBA00023172"/>
    </source>
</evidence>
<keyword evidence="10" id="KW-1185">Reference proteome</keyword>
<dbReference type="GO" id="GO:0006310">
    <property type="term" value="P:DNA recombination"/>
    <property type="evidence" value="ECO:0007669"/>
    <property type="project" value="UniProtKB-KW"/>
</dbReference>
<dbReference type="GO" id="GO:0015074">
    <property type="term" value="P:DNA integration"/>
    <property type="evidence" value="ECO:0007669"/>
    <property type="project" value="UniProtKB-KW"/>
</dbReference>